<dbReference type="InterPro" id="IPR006665">
    <property type="entry name" value="OmpA-like"/>
</dbReference>
<feature type="compositionally biased region" description="Basic and acidic residues" evidence="5">
    <location>
        <begin position="231"/>
        <end position="240"/>
    </location>
</feature>
<dbReference type="RefSeq" id="WP_328983724.1">
    <property type="nucleotide sequence ID" value="NZ_CP121472.1"/>
</dbReference>
<feature type="region of interest" description="Disordered" evidence="5">
    <location>
        <begin position="61"/>
        <end position="126"/>
    </location>
</feature>
<dbReference type="PANTHER" id="PTHR30329:SF21">
    <property type="entry name" value="LIPOPROTEIN YIAD-RELATED"/>
    <property type="match status" value="1"/>
</dbReference>
<dbReference type="EMBL" id="CP121472">
    <property type="protein sequence ID" value="WPL17924.1"/>
    <property type="molecule type" value="Genomic_DNA"/>
</dbReference>
<evidence type="ECO:0000256" key="1">
    <source>
        <dbReference type="ARBA" id="ARBA00004442"/>
    </source>
</evidence>
<dbReference type="InterPro" id="IPR006664">
    <property type="entry name" value="OMP_bac"/>
</dbReference>
<accession>A0ABZ0SC79</accession>
<feature type="compositionally biased region" description="Basic and acidic residues" evidence="5">
    <location>
        <begin position="257"/>
        <end position="267"/>
    </location>
</feature>
<dbReference type="PANTHER" id="PTHR30329">
    <property type="entry name" value="STATOR ELEMENT OF FLAGELLAR MOTOR COMPLEX"/>
    <property type="match status" value="1"/>
</dbReference>
<comment type="subcellular location">
    <subcellularLocation>
        <location evidence="1">Cell outer membrane</location>
    </subcellularLocation>
</comment>
<keyword evidence="3" id="KW-0998">Cell outer membrane</keyword>
<keyword evidence="8" id="KW-1185">Reference proteome</keyword>
<feature type="compositionally biased region" description="Polar residues" evidence="5">
    <location>
        <begin position="272"/>
        <end position="281"/>
    </location>
</feature>
<feature type="domain" description="OmpA-like" evidence="6">
    <location>
        <begin position="117"/>
        <end position="235"/>
    </location>
</feature>
<proteinExistence type="predicted"/>
<dbReference type="InterPro" id="IPR036737">
    <property type="entry name" value="OmpA-like_sf"/>
</dbReference>
<dbReference type="SUPFAM" id="SSF103088">
    <property type="entry name" value="OmpA-like"/>
    <property type="match status" value="1"/>
</dbReference>
<sequence length="281" mass="30413">MSQTHSFWQRTAMIGLMLGLLFSAPWSGSLALAEEYMKRGASVDDYQKALGRVLERKRGIVTARERQQRAATQQSAAQSSRPASSGTPSSGTQSSRAAAHSARPAGIDTGIYRPNPDQQGESTDGVSLYFGYDSAELTAAAQEELRKLGQALAAPEFTDVYWLIEGHTDASGAADYNQRLSEARAASARRFLIEAAGVAPDKLITVGKGMSELYDADRPRASVNRRVRLRPIGEDNKDTPSKAAPNSDETSSRHRGHEVVAETHGRLLEPNLISQQGDERG</sequence>
<evidence type="ECO:0000256" key="4">
    <source>
        <dbReference type="PROSITE-ProRule" id="PRU00473"/>
    </source>
</evidence>
<feature type="compositionally biased region" description="Low complexity" evidence="5">
    <location>
        <begin position="69"/>
        <end position="105"/>
    </location>
</feature>
<organism evidence="7 8">
    <name type="scientific">Thiorhodovibrio winogradskyi</name>
    <dbReference type="NCBI Taxonomy" id="77007"/>
    <lineage>
        <taxon>Bacteria</taxon>
        <taxon>Pseudomonadati</taxon>
        <taxon>Pseudomonadota</taxon>
        <taxon>Gammaproteobacteria</taxon>
        <taxon>Chromatiales</taxon>
        <taxon>Chromatiaceae</taxon>
        <taxon>Thiorhodovibrio</taxon>
    </lineage>
</organism>
<dbReference type="Gene3D" id="3.30.1330.60">
    <property type="entry name" value="OmpA-like domain"/>
    <property type="match status" value="1"/>
</dbReference>
<feature type="region of interest" description="Disordered" evidence="5">
    <location>
        <begin position="224"/>
        <end position="281"/>
    </location>
</feature>
<evidence type="ECO:0000256" key="5">
    <source>
        <dbReference type="SAM" id="MobiDB-lite"/>
    </source>
</evidence>
<protein>
    <submittedName>
        <fullName evidence="7">Minor outer membrane protein Omp16</fullName>
    </submittedName>
</protein>
<keyword evidence="2 4" id="KW-0472">Membrane</keyword>
<evidence type="ECO:0000313" key="7">
    <source>
        <dbReference type="EMBL" id="WPL17924.1"/>
    </source>
</evidence>
<dbReference type="PRINTS" id="PR01021">
    <property type="entry name" value="OMPADOMAIN"/>
</dbReference>
<evidence type="ECO:0000259" key="6">
    <source>
        <dbReference type="PROSITE" id="PS51123"/>
    </source>
</evidence>
<dbReference type="PROSITE" id="PS51123">
    <property type="entry name" value="OMPA_2"/>
    <property type="match status" value="1"/>
</dbReference>
<dbReference type="Proteomes" id="UP001432180">
    <property type="component" value="Chromosome"/>
</dbReference>
<reference evidence="7 8" key="1">
    <citation type="journal article" date="2023" name="Microorganisms">
        <title>Thiorhodovibrio frisius and Trv. litoralis spp. nov., Two Novel Members from a Clade of Fastidious Purple Sulfur Bacteria That Exhibit Unique Red-Shifted Light-Harvesting Capabilities.</title>
        <authorList>
            <person name="Methner A."/>
            <person name="Kuzyk S.B."/>
            <person name="Petersen J."/>
            <person name="Bauer S."/>
            <person name="Brinkmann H."/>
            <person name="Sichau K."/>
            <person name="Wanner G."/>
            <person name="Wolf J."/>
            <person name="Neumann-Schaal M."/>
            <person name="Henke P."/>
            <person name="Tank M."/>
            <person name="Sproer C."/>
            <person name="Bunk B."/>
            <person name="Overmann J."/>
        </authorList>
    </citation>
    <scope>NUCLEOTIDE SEQUENCE [LARGE SCALE GENOMIC DNA]</scope>
    <source>
        <strain evidence="7 8">DSM 6702</strain>
    </source>
</reference>
<dbReference type="InterPro" id="IPR050330">
    <property type="entry name" value="Bact_OuterMem_StrucFunc"/>
</dbReference>
<dbReference type="Pfam" id="PF00691">
    <property type="entry name" value="OmpA"/>
    <property type="match status" value="1"/>
</dbReference>
<name>A0ABZ0SC79_9GAMM</name>
<evidence type="ECO:0000313" key="8">
    <source>
        <dbReference type="Proteomes" id="UP001432180"/>
    </source>
</evidence>
<gene>
    <name evidence="7" type="ORF">Thiowin_02967</name>
</gene>
<evidence type="ECO:0000256" key="3">
    <source>
        <dbReference type="ARBA" id="ARBA00023237"/>
    </source>
</evidence>
<dbReference type="CDD" id="cd07185">
    <property type="entry name" value="OmpA_C-like"/>
    <property type="match status" value="1"/>
</dbReference>
<feature type="compositionally biased region" description="Polar residues" evidence="5">
    <location>
        <begin position="116"/>
        <end position="125"/>
    </location>
</feature>
<evidence type="ECO:0000256" key="2">
    <source>
        <dbReference type="ARBA" id="ARBA00023136"/>
    </source>
</evidence>